<dbReference type="RefSeq" id="WP_141723282.1">
    <property type="nucleotide sequence ID" value="NZ_FMCU01000036.1"/>
</dbReference>
<evidence type="ECO:0000256" key="1">
    <source>
        <dbReference type="SAM" id="MobiDB-lite"/>
    </source>
</evidence>
<feature type="region of interest" description="Disordered" evidence="1">
    <location>
        <begin position="52"/>
        <end position="71"/>
    </location>
</feature>
<evidence type="ECO:0000313" key="2">
    <source>
        <dbReference type="EMBL" id="SCF49641.1"/>
    </source>
</evidence>
<gene>
    <name evidence="2" type="ORF">GA0070216_13630</name>
</gene>
<reference evidence="3" key="1">
    <citation type="submission" date="2016-06" db="EMBL/GenBank/DDBJ databases">
        <authorList>
            <person name="Varghese N."/>
            <person name="Submissions Spin"/>
        </authorList>
    </citation>
    <scope>NUCLEOTIDE SEQUENCE [LARGE SCALE GENOMIC DNA]</scope>
    <source>
        <strain evidence="3">DSM 44100</strain>
    </source>
</reference>
<dbReference type="Proteomes" id="UP000198797">
    <property type="component" value="Unassembled WGS sequence"/>
</dbReference>
<sequence length="71" mass="7789">MRQNPNRGRVYRCCACRDSTGRLLGPRCPKLSNARHGSWAFAVDLPSLNKRSTMRRTGFATGSPTTPPASP</sequence>
<keyword evidence="3" id="KW-1185">Reference proteome</keyword>
<organism evidence="2 3">
    <name type="scientific">Micromonospora matsumotoense</name>
    <dbReference type="NCBI Taxonomy" id="121616"/>
    <lineage>
        <taxon>Bacteria</taxon>
        <taxon>Bacillati</taxon>
        <taxon>Actinomycetota</taxon>
        <taxon>Actinomycetes</taxon>
        <taxon>Micromonosporales</taxon>
        <taxon>Micromonosporaceae</taxon>
        <taxon>Micromonospora</taxon>
    </lineage>
</organism>
<accession>A0A1C5AX65</accession>
<evidence type="ECO:0000313" key="3">
    <source>
        <dbReference type="Proteomes" id="UP000198797"/>
    </source>
</evidence>
<dbReference type="EMBL" id="FMCU01000036">
    <property type="protein sequence ID" value="SCF49641.1"/>
    <property type="molecule type" value="Genomic_DNA"/>
</dbReference>
<dbReference type="OrthoDB" id="3175606at2"/>
<name>A0A1C5AX65_9ACTN</name>
<protein>
    <submittedName>
        <fullName evidence="2">Uncharacterized protein</fullName>
    </submittedName>
</protein>
<dbReference type="AlphaFoldDB" id="A0A1C5AX65"/>
<proteinExistence type="predicted"/>